<dbReference type="InterPro" id="IPR012337">
    <property type="entry name" value="RNaseH-like_sf"/>
</dbReference>
<keyword evidence="7" id="KW-1185">Reference proteome</keyword>
<dbReference type="EMBL" id="CAJNRD030001120">
    <property type="protein sequence ID" value="CAG5093118.1"/>
    <property type="molecule type" value="Genomic_DNA"/>
</dbReference>
<dbReference type="GO" id="GO:0008270">
    <property type="term" value="F:zinc ion binding"/>
    <property type="evidence" value="ECO:0007669"/>
    <property type="project" value="UniProtKB-KW"/>
</dbReference>
<organism evidence="6 7">
    <name type="scientific">Cotesia congregata</name>
    <name type="common">Parasitoid wasp</name>
    <name type="synonym">Apanteles congregatus</name>
    <dbReference type="NCBI Taxonomy" id="51543"/>
    <lineage>
        <taxon>Eukaryota</taxon>
        <taxon>Metazoa</taxon>
        <taxon>Ecdysozoa</taxon>
        <taxon>Arthropoda</taxon>
        <taxon>Hexapoda</taxon>
        <taxon>Insecta</taxon>
        <taxon>Pterygota</taxon>
        <taxon>Neoptera</taxon>
        <taxon>Endopterygota</taxon>
        <taxon>Hymenoptera</taxon>
        <taxon>Apocrita</taxon>
        <taxon>Ichneumonoidea</taxon>
        <taxon>Braconidae</taxon>
        <taxon>Microgastrinae</taxon>
        <taxon>Cotesia</taxon>
    </lineage>
</organism>
<evidence type="ECO:0000256" key="1">
    <source>
        <dbReference type="ARBA" id="ARBA00004123"/>
    </source>
</evidence>
<dbReference type="PANTHER" id="PTHR46481:SF10">
    <property type="entry name" value="ZINC FINGER BED DOMAIN-CONTAINING PROTEIN 39"/>
    <property type="match status" value="1"/>
</dbReference>
<name>A0A8J2HJ66_COTCN</name>
<dbReference type="OrthoDB" id="7553572at2759"/>
<keyword evidence="5" id="KW-0539">Nucleus</keyword>
<dbReference type="PANTHER" id="PTHR46481">
    <property type="entry name" value="ZINC FINGER BED DOMAIN-CONTAINING PROTEIN 4"/>
    <property type="match status" value="1"/>
</dbReference>
<evidence type="ECO:0000256" key="4">
    <source>
        <dbReference type="ARBA" id="ARBA00022833"/>
    </source>
</evidence>
<dbReference type="GO" id="GO:0005634">
    <property type="term" value="C:nucleus"/>
    <property type="evidence" value="ECO:0007669"/>
    <property type="project" value="UniProtKB-SubCell"/>
</dbReference>
<dbReference type="InterPro" id="IPR052035">
    <property type="entry name" value="ZnF_BED_domain_contain"/>
</dbReference>
<sequence>MTSKQSGGKTRSDIASLFEYVGNHDKCKVLSCGYQSKEHTSNQRRHLKDRHREIYDQIYPFNQHESEFSTTETEEESTKESTYLNRVALNKTTLKTALLKLVTINGRPFSILQDEGMRMILDPLISRMPEKVIINEETVKDDVINTANNIKKTIQKEVKECNLVSLKVDIASRLGRSFLGVNIQYIRGGKIIIRTLAVEEITERHSGENLKNLILRTFDLYGIDVKNIYSFTSDNGTNMVKLSELLAEEQNLPVEEDDARNELMCNIDNTTLNNTGSNTDNPIEEDMDFEINDSTTMDDDNDLGFDLELQPDLSEMELSGSMETLQQSFSLVNIRCAAHTLQLAVQAAINKSNLQKSLSKARNAAKIFRVDSTINEIRRLRSTASKPVLDLPTRWSSTYDMLFSLLKLEDFKSYVPPLRFSNRSGNIL</sequence>
<evidence type="ECO:0000256" key="3">
    <source>
        <dbReference type="ARBA" id="ARBA00022771"/>
    </source>
</evidence>
<evidence type="ECO:0000256" key="2">
    <source>
        <dbReference type="ARBA" id="ARBA00022723"/>
    </source>
</evidence>
<comment type="caution">
    <text evidence="6">The sequence shown here is derived from an EMBL/GenBank/DDBJ whole genome shotgun (WGS) entry which is preliminary data.</text>
</comment>
<comment type="subcellular location">
    <subcellularLocation>
        <location evidence="1">Nucleus</location>
    </subcellularLocation>
</comment>
<reference evidence="6" key="1">
    <citation type="submission" date="2021-04" db="EMBL/GenBank/DDBJ databases">
        <authorList>
            <person name="Chebbi M.A.C M."/>
        </authorList>
    </citation>
    <scope>NUCLEOTIDE SEQUENCE</scope>
</reference>
<gene>
    <name evidence="6" type="ORF">HICCMSTLAB_LOCUS6594</name>
</gene>
<dbReference type="AlphaFoldDB" id="A0A8J2HJ66"/>
<keyword evidence="2" id="KW-0479">Metal-binding</keyword>
<evidence type="ECO:0000313" key="6">
    <source>
        <dbReference type="EMBL" id="CAG5093118.1"/>
    </source>
</evidence>
<protein>
    <submittedName>
        <fullName evidence="6">Uncharacterized protein</fullName>
    </submittedName>
</protein>
<keyword evidence="4" id="KW-0862">Zinc</keyword>
<evidence type="ECO:0000313" key="7">
    <source>
        <dbReference type="Proteomes" id="UP000786811"/>
    </source>
</evidence>
<keyword evidence="3" id="KW-0863">Zinc-finger</keyword>
<evidence type="ECO:0000256" key="5">
    <source>
        <dbReference type="ARBA" id="ARBA00023242"/>
    </source>
</evidence>
<accession>A0A8J2HJ66</accession>
<proteinExistence type="predicted"/>
<dbReference type="SUPFAM" id="SSF53098">
    <property type="entry name" value="Ribonuclease H-like"/>
    <property type="match status" value="1"/>
</dbReference>
<dbReference type="Proteomes" id="UP000786811">
    <property type="component" value="Unassembled WGS sequence"/>
</dbReference>